<keyword evidence="2" id="KW-1133">Transmembrane helix</keyword>
<dbReference type="EMBL" id="MU839832">
    <property type="protein sequence ID" value="KAK1756617.1"/>
    <property type="molecule type" value="Genomic_DNA"/>
</dbReference>
<name>A0AAJ0BEP5_9PEZI</name>
<keyword evidence="2" id="KW-0812">Transmembrane</keyword>
<evidence type="ECO:0000256" key="1">
    <source>
        <dbReference type="SAM" id="MobiDB-lite"/>
    </source>
</evidence>
<reference evidence="3" key="1">
    <citation type="submission" date="2023-06" db="EMBL/GenBank/DDBJ databases">
        <title>Genome-scale phylogeny and comparative genomics of the fungal order Sordariales.</title>
        <authorList>
            <consortium name="Lawrence Berkeley National Laboratory"/>
            <person name="Hensen N."/>
            <person name="Bonometti L."/>
            <person name="Westerberg I."/>
            <person name="Brannstrom I.O."/>
            <person name="Guillou S."/>
            <person name="Cros-Aarteil S."/>
            <person name="Calhoun S."/>
            <person name="Haridas S."/>
            <person name="Kuo A."/>
            <person name="Mondo S."/>
            <person name="Pangilinan J."/>
            <person name="Riley R."/>
            <person name="Labutti K."/>
            <person name="Andreopoulos B."/>
            <person name="Lipzen A."/>
            <person name="Chen C."/>
            <person name="Yanf M."/>
            <person name="Daum C."/>
            <person name="Ng V."/>
            <person name="Clum A."/>
            <person name="Steindorff A."/>
            <person name="Ohm R."/>
            <person name="Martin F."/>
            <person name="Silar P."/>
            <person name="Natvig D."/>
            <person name="Lalanne C."/>
            <person name="Gautier V."/>
            <person name="Ament-Velasquez S.L."/>
            <person name="Kruys A."/>
            <person name="Hutchinson M.I."/>
            <person name="Powell A.J."/>
            <person name="Barry K."/>
            <person name="Miller A.N."/>
            <person name="Grigoriev I.V."/>
            <person name="Debuchy R."/>
            <person name="Gladieux P."/>
            <person name="Thoren M.H."/>
            <person name="Johannesson H."/>
        </authorList>
    </citation>
    <scope>NUCLEOTIDE SEQUENCE</scope>
    <source>
        <strain evidence="3">PSN4</strain>
    </source>
</reference>
<dbReference type="Proteomes" id="UP001239445">
    <property type="component" value="Unassembled WGS sequence"/>
</dbReference>
<dbReference type="AlphaFoldDB" id="A0AAJ0BEP5"/>
<feature type="non-terminal residue" evidence="3">
    <location>
        <position position="1"/>
    </location>
</feature>
<gene>
    <name evidence="3" type="ORF">QBC47DRAFT_270200</name>
</gene>
<keyword evidence="2" id="KW-0472">Membrane</keyword>
<comment type="caution">
    <text evidence="3">The sequence shown here is derived from an EMBL/GenBank/DDBJ whole genome shotgun (WGS) entry which is preliminary data.</text>
</comment>
<proteinExistence type="predicted"/>
<organism evidence="3 4">
    <name type="scientific">Echria macrotheca</name>
    <dbReference type="NCBI Taxonomy" id="438768"/>
    <lineage>
        <taxon>Eukaryota</taxon>
        <taxon>Fungi</taxon>
        <taxon>Dikarya</taxon>
        <taxon>Ascomycota</taxon>
        <taxon>Pezizomycotina</taxon>
        <taxon>Sordariomycetes</taxon>
        <taxon>Sordariomycetidae</taxon>
        <taxon>Sordariales</taxon>
        <taxon>Schizotheciaceae</taxon>
        <taxon>Echria</taxon>
    </lineage>
</organism>
<feature type="transmembrane region" description="Helical" evidence="2">
    <location>
        <begin position="177"/>
        <end position="198"/>
    </location>
</feature>
<feature type="non-terminal residue" evidence="3">
    <location>
        <position position="214"/>
    </location>
</feature>
<feature type="compositionally biased region" description="Low complexity" evidence="1">
    <location>
        <begin position="142"/>
        <end position="159"/>
    </location>
</feature>
<accession>A0AAJ0BEP5</accession>
<evidence type="ECO:0000256" key="2">
    <source>
        <dbReference type="SAM" id="Phobius"/>
    </source>
</evidence>
<sequence length="214" mass="22225">ANAQTVGIVCYGVGGQSYVNNTRCPGSNACCGVGATCLSNRLCHLPGDAPEVWVRGPCAVTPFDESCAQICYYNETEIGEGVLPRVTPCADGSLCCNNDPQCCADGRGIFLDENGNRASTKATAAITSYPPVGTGTDRYTQTPSLSTTIPPTSLTPSPSGTDVANAGSTGENTALKVGLGVGMAMTVVLTALVVYFWLTRRKRSRTKADGARSR</sequence>
<evidence type="ECO:0000313" key="3">
    <source>
        <dbReference type="EMBL" id="KAK1756617.1"/>
    </source>
</evidence>
<protein>
    <submittedName>
        <fullName evidence="3">Uncharacterized protein</fullName>
    </submittedName>
</protein>
<evidence type="ECO:0000313" key="4">
    <source>
        <dbReference type="Proteomes" id="UP001239445"/>
    </source>
</evidence>
<feature type="region of interest" description="Disordered" evidence="1">
    <location>
        <begin position="131"/>
        <end position="167"/>
    </location>
</feature>
<keyword evidence="4" id="KW-1185">Reference proteome</keyword>